<reference evidence="1" key="1">
    <citation type="submission" date="2022-06" db="EMBL/GenBank/DDBJ databases">
        <authorList>
            <consortium name="SYNGENTA / RWTH Aachen University"/>
        </authorList>
    </citation>
    <scope>NUCLEOTIDE SEQUENCE</scope>
</reference>
<organism evidence="1 2">
    <name type="scientific">Phakopsora pachyrhizi</name>
    <name type="common">Asian soybean rust disease fungus</name>
    <dbReference type="NCBI Taxonomy" id="170000"/>
    <lineage>
        <taxon>Eukaryota</taxon>
        <taxon>Fungi</taxon>
        <taxon>Dikarya</taxon>
        <taxon>Basidiomycota</taxon>
        <taxon>Pucciniomycotina</taxon>
        <taxon>Pucciniomycetes</taxon>
        <taxon>Pucciniales</taxon>
        <taxon>Phakopsoraceae</taxon>
        <taxon>Phakopsora</taxon>
    </lineage>
</organism>
<feature type="non-terminal residue" evidence="1">
    <location>
        <position position="236"/>
    </location>
</feature>
<dbReference type="EMBL" id="CALTRL010006299">
    <property type="protein sequence ID" value="CAH7690475.1"/>
    <property type="molecule type" value="Genomic_DNA"/>
</dbReference>
<evidence type="ECO:0000313" key="2">
    <source>
        <dbReference type="Proteomes" id="UP001153365"/>
    </source>
</evidence>
<dbReference type="AlphaFoldDB" id="A0AAV0BSL4"/>
<evidence type="ECO:0000313" key="1">
    <source>
        <dbReference type="EMBL" id="CAH7690475.1"/>
    </source>
</evidence>
<dbReference type="Proteomes" id="UP001153365">
    <property type="component" value="Unassembled WGS sequence"/>
</dbReference>
<protein>
    <submittedName>
        <fullName evidence="1">Uncharacterized protein</fullName>
    </submittedName>
</protein>
<comment type="caution">
    <text evidence="1">The sequence shown here is derived from an EMBL/GenBank/DDBJ whole genome shotgun (WGS) entry which is preliminary data.</text>
</comment>
<accession>A0AAV0BSL4</accession>
<proteinExistence type="predicted"/>
<keyword evidence="2" id="KW-1185">Reference proteome</keyword>
<feature type="non-terminal residue" evidence="1">
    <location>
        <position position="1"/>
    </location>
</feature>
<gene>
    <name evidence="1" type="ORF">PPACK8108_LOCUS25830</name>
</gene>
<name>A0AAV0BSL4_PHAPC</name>
<sequence>RDAYSHPVTVPTPFTLKEVTPLEDGASATWGKTCWIPHDLKQFLEWRLAQYVADTPASAGLWVLGTVLSVSGGYTPYQCVDKSLNRWVKKVYPILGSWNKPYFLICFCLKKQMGQFLKFVRLDQGVYLGTVELATALLLFDLLELAGPQQSITLCWEVINHPPNYEFKGFCRHLFGALKPCNQDWLPMSGVSSPALDFWAHWLTAGGNDNGVTLPMLTWDANKSPGEIIQVNFKRL</sequence>